<dbReference type="Gene3D" id="3.40.50.720">
    <property type="entry name" value="NAD(P)-binding Rossmann-like Domain"/>
    <property type="match status" value="1"/>
</dbReference>
<keyword evidence="3" id="KW-1185">Reference proteome</keyword>
<dbReference type="OrthoDB" id="5293744at2"/>
<keyword evidence="1" id="KW-0560">Oxidoreductase</keyword>
<name>A0A1X1PKB8_9BURK</name>
<dbReference type="InterPro" id="IPR003462">
    <property type="entry name" value="ODC_Mu_crystall"/>
</dbReference>
<dbReference type="InterPro" id="IPR023401">
    <property type="entry name" value="ODC_N"/>
</dbReference>
<reference evidence="2 3" key="1">
    <citation type="submission" date="2017-04" db="EMBL/GenBank/DDBJ databases">
        <title>Burkholderia puraquae sp. nov., a novel Burkholderia cepacia complex species from hospital setting samples.</title>
        <authorList>
            <person name="Martina P."/>
            <person name="Leguizamon M."/>
            <person name="Prieto C."/>
            <person name="Sousa S."/>
            <person name="Montanaro P."/>
            <person name="Draghi W."/>
            <person name="Staembler M."/>
            <person name="Bettiol M."/>
            <person name="Figoli C."/>
            <person name="Palau J."/>
            <person name="Alvarez F."/>
            <person name="Benetti S."/>
            <person name="Anchat E."/>
            <person name="Vescina C."/>
            <person name="Ferreras J."/>
            <person name="Lasch P."/>
            <person name="Lagares A."/>
            <person name="Zorreguieta A."/>
            <person name="Yantorno O."/>
            <person name="Bosch A."/>
        </authorList>
    </citation>
    <scope>NUCLEOTIDE SEQUENCE [LARGE SCALE GENOMIC DNA]</scope>
    <source>
        <strain evidence="2 3">CAMPA 1040</strain>
    </source>
</reference>
<dbReference type="EC" id="1.5.1.49" evidence="1"/>
<dbReference type="GO" id="GO:0016491">
    <property type="term" value="F:oxidoreductase activity"/>
    <property type="evidence" value="ECO:0007669"/>
    <property type="project" value="UniProtKB-KW"/>
</dbReference>
<dbReference type="Gene3D" id="3.30.1780.10">
    <property type="entry name" value="ornithine cyclodeaminase, domain 1"/>
    <property type="match status" value="1"/>
</dbReference>
<dbReference type="EMBL" id="CADIKG010000015">
    <property type="protein sequence ID" value="CAB3764712.1"/>
    <property type="molecule type" value="Genomic_DNA"/>
</dbReference>
<evidence type="ECO:0000313" key="4">
    <source>
        <dbReference type="Proteomes" id="UP000494135"/>
    </source>
</evidence>
<dbReference type="AlphaFoldDB" id="A0A1X1PKB8"/>
<reference evidence="1 4" key="2">
    <citation type="submission" date="2020-04" db="EMBL/GenBank/DDBJ databases">
        <authorList>
            <person name="De Canck E."/>
        </authorList>
    </citation>
    <scope>NUCLEOTIDE SEQUENCE [LARGE SCALE GENOMIC DNA]</scope>
    <source>
        <strain evidence="1 4">LMG 29660</strain>
    </source>
</reference>
<gene>
    <name evidence="1" type="primary">arcB_2</name>
    <name evidence="2" type="ORF">B7G54_07135</name>
    <name evidence="1" type="ORF">LMG29660_05063</name>
</gene>
<accession>A0A1X1PKB8</accession>
<dbReference type="PIRSF" id="PIRSF001439">
    <property type="entry name" value="CryM"/>
    <property type="match status" value="1"/>
</dbReference>
<evidence type="ECO:0000313" key="1">
    <source>
        <dbReference type="EMBL" id="CAB3764712.1"/>
    </source>
</evidence>
<evidence type="ECO:0000313" key="2">
    <source>
        <dbReference type="EMBL" id="ORT87308.1"/>
    </source>
</evidence>
<dbReference type="PANTHER" id="PTHR13812">
    <property type="entry name" value="KETIMINE REDUCTASE MU-CRYSTALLIN"/>
    <property type="match status" value="1"/>
</dbReference>
<dbReference type="InterPro" id="IPR036291">
    <property type="entry name" value="NAD(P)-bd_dom_sf"/>
</dbReference>
<dbReference type="Proteomes" id="UP000193146">
    <property type="component" value="Unassembled WGS sequence"/>
</dbReference>
<dbReference type="PANTHER" id="PTHR13812:SF19">
    <property type="entry name" value="KETIMINE REDUCTASE MU-CRYSTALLIN"/>
    <property type="match status" value="1"/>
</dbReference>
<organism evidence="2 3">
    <name type="scientific">Burkholderia puraquae</name>
    <dbReference type="NCBI Taxonomy" id="1904757"/>
    <lineage>
        <taxon>Bacteria</taxon>
        <taxon>Pseudomonadati</taxon>
        <taxon>Pseudomonadota</taxon>
        <taxon>Betaproteobacteria</taxon>
        <taxon>Burkholderiales</taxon>
        <taxon>Burkholderiaceae</taxon>
        <taxon>Burkholderia</taxon>
        <taxon>Burkholderia cepacia complex</taxon>
    </lineage>
</organism>
<protein>
    <submittedName>
        <fullName evidence="1">Delta(1)-pyrroline-2-carboxylate reductase</fullName>
        <ecNumber evidence="1">1.5.1.49</ecNumber>
    </submittedName>
    <submittedName>
        <fullName evidence="2">Ornithine cyclodeaminase</fullName>
    </submittedName>
</protein>
<proteinExistence type="predicted"/>
<dbReference type="Pfam" id="PF02423">
    <property type="entry name" value="OCD_Mu_crystall"/>
    <property type="match status" value="1"/>
</dbReference>
<dbReference type="SUPFAM" id="SSF51735">
    <property type="entry name" value="NAD(P)-binding Rossmann-fold domains"/>
    <property type="match status" value="1"/>
</dbReference>
<dbReference type="GO" id="GO:0042562">
    <property type="term" value="F:hormone binding"/>
    <property type="evidence" value="ECO:0007669"/>
    <property type="project" value="TreeGrafter"/>
</dbReference>
<dbReference type="GO" id="GO:0005737">
    <property type="term" value="C:cytoplasm"/>
    <property type="evidence" value="ECO:0007669"/>
    <property type="project" value="TreeGrafter"/>
</dbReference>
<dbReference type="Proteomes" id="UP000494135">
    <property type="component" value="Unassembled WGS sequence"/>
</dbReference>
<sequence>MTISSFAPVFVSSEAARSVFVWNDAIHALQAAYAQSIPPRSTPPRTVAAAGKTWLRTLPAVPVAGRYYGAKVMGMAMGSASPGVEYVIVLFDQETSRIAAFVDGNLVTGFRTAATSAAALDRLAPAKAARLAVLGSGLEASMHTRAIASVRDLTEVVVFSPTPERRAAFAQAVTRDLGVPARGVASAREAVEAADLVLAAARSRDEQPILFGDWLQPGATVISIGSTIPEQREIDVSVVARSDIIVCDMLEEVLEETGDMLAAHKAGVAFHDKSFSLGDLLAGALDDRLKDARTRMYKSVGGGLQDIVVAGLILDKAIEAGLATTLPIEFETKR</sequence>
<dbReference type="EMBL" id="NBYX01000003">
    <property type="protein sequence ID" value="ORT87308.1"/>
    <property type="molecule type" value="Genomic_DNA"/>
</dbReference>
<evidence type="ECO:0000313" key="3">
    <source>
        <dbReference type="Proteomes" id="UP000193146"/>
    </source>
</evidence>